<dbReference type="PROSITE" id="PS50994">
    <property type="entry name" value="INTEGRASE"/>
    <property type="match status" value="1"/>
</dbReference>
<dbReference type="InterPro" id="IPR043502">
    <property type="entry name" value="DNA/RNA_pol_sf"/>
</dbReference>
<evidence type="ECO:0000313" key="21">
    <source>
        <dbReference type="Proteomes" id="UP000318582"/>
    </source>
</evidence>
<dbReference type="InterPro" id="IPR050951">
    <property type="entry name" value="Retrovirus_Pol_polyprotein"/>
</dbReference>
<evidence type="ECO:0000256" key="10">
    <source>
        <dbReference type="ARBA" id="ARBA00022842"/>
    </source>
</evidence>
<dbReference type="InterPro" id="IPR012337">
    <property type="entry name" value="RNaseH-like_sf"/>
</dbReference>
<evidence type="ECO:0000313" key="20">
    <source>
        <dbReference type="EMBL" id="TPX54573.1"/>
    </source>
</evidence>
<evidence type="ECO:0000256" key="5">
    <source>
        <dbReference type="ARBA" id="ARBA00022722"/>
    </source>
</evidence>
<dbReference type="Pfam" id="PF17917">
    <property type="entry name" value="RT_RNaseH"/>
    <property type="match status" value="1"/>
</dbReference>
<dbReference type="FunFam" id="3.10.20.370:FF:000003">
    <property type="entry name" value="Transposon Tf2-6 polyprotein"/>
    <property type="match status" value="1"/>
</dbReference>
<keyword evidence="11" id="KW-0229">DNA integration</keyword>
<dbReference type="GO" id="GO:0004519">
    <property type="term" value="F:endonuclease activity"/>
    <property type="evidence" value="ECO:0007669"/>
    <property type="project" value="UniProtKB-KW"/>
</dbReference>
<evidence type="ECO:0000256" key="16">
    <source>
        <dbReference type="SAM" id="Coils"/>
    </source>
</evidence>
<dbReference type="Pfam" id="PF00385">
    <property type="entry name" value="Chromo"/>
    <property type="match status" value="1"/>
</dbReference>
<evidence type="ECO:0000256" key="6">
    <source>
        <dbReference type="ARBA" id="ARBA00022723"/>
    </source>
</evidence>
<accession>A0A507DS75</accession>
<dbReference type="SUPFAM" id="SSF53098">
    <property type="entry name" value="Ribonuclease H-like"/>
    <property type="match status" value="1"/>
</dbReference>
<dbReference type="EMBL" id="QEAQ01000150">
    <property type="protein sequence ID" value="TPX54573.1"/>
    <property type="molecule type" value="Genomic_DNA"/>
</dbReference>
<evidence type="ECO:0000256" key="1">
    <source>
        <dbReference type="ARBA" id="ARBA00012493"/>
    </source>
</evidence>
<keyword evidence="14" id="KW-0238">DNA-binding</keyword>
<keyword evidence="3" id="KW-0808">Transferase</keyword>
<evidence type="ECO:0000256" key="2">
    <source>
        <dbReference type="ARBA" id="ARBA00022670"/>
    </source>
</evidence>
<dbReference type="CDD" id="cd01647">
    <property type="entry name" value="RT_LTR"/>
    <property type="match status" value="1"/>
</dbReference>
<feature type="non-terminal residue" evidence="20">
    <location>
        <position position="1324"/>
    </location>
</feature>
<dbReference type="STRING" id="109895.A0A507DS75"/>
<evidence type="ECO:0000259" key="18">
    <source>
        <dbReference type="PROSITE" id="PS50878"/>
    </source>
</evidence>
<dbReference type="GO" id="GO:0004190">
    <property type="term" value="F:aspartic-type endopeptidase activity"/>
    <property type="evidence" value="ECO:0007669"/>
    <property type="project" value="UniProtKB-KW"/>
</dbReference>
<dbReference type="InterPro" id="IPR041373">
    <property type="entry name" value="RT_RNaseH"/>
</dbReference>
<dbReference type="EC" id="2.7.7.49" evidence="1"/>
<dbReference type="Gene3D" id="3.30.70.270">
    <property type="match status" value="2"/>
</dbReference>
<dbReference type="FunFam" id="3.30.70.270:FF:000020">
    <property type="entry name" value="Transposon Tf2-6 polyprotein-like Protein"/>
    <property type="match status" value="1"/>
</dbReference>
<dbReference type="Pfam" id="PF00078">
    <property type="entry name" value="RVT_1"/>
    <property type="match status" value="1"/>
</dbReference>
<dbReference type="CDD" id="cd00303">
    <property type="entry name" value="retropepsin_like"/>
    <property type="match status" value="1"/>
</dbReference>
<dbReference type="InterPro" id="IPR021109">
    <property type="entry name" value="Peptidase_aspartic_dom_sf"/>
</dbReference>
<keyword evidence="7" id="KW-0064">Aspartyl protease</keyword>
<comment type="caution">
    <text evidence="20">The sequence shown here is derived from an EMBL/GenBank/DDBJ whole genome shotgun (WGS) entry which is preliminary data.</text>
</comment>
<keyword evidence="15" id="KW-0233">DNA recombination</keyword>
<dbReference type="InterPro" id="IPR036397">
    <property type="entry name" value="RNaseH_sf"/>
</dbReference>
<keyword evidence="21" id="KW-1185">Reference proteome</keyword>
<reference evidence="20 21" key="1">
    <citation type="journal article" date="2019" name="Sci. Rep.">
        <title>Comparative genomics of chytrid fungi reveal insights into the obligate biotrophic and pathogenic lifestyle of Synchytrium endobioticum.</title>
        <authorList>
            <person name="van de Vossenberg B.T.L.H."/>
            <person name="Warris S."/>
            <person name="Nguyen H.D.T."/>
            <person name="van Gent-Pelzer M.P.E."/>
            <person name="Joly D.L."/>
            <person name="van de Geest H.C."/>
            <person name="Bonants P.J.M."/>
            <person name="Smith D.S."/>
            <person name="Levesque C.A."/>
            <person name="van der Lee T.A.J."/>
        </authorList>
    </citation>
    <scope>NUCLEOTIDE SEQUENCE [LARGE SCALE GENOMIC DNA]</scope>
    <source>
        <strain evidence="20 21">CBS 809.83</strain>
    </source>
</reference>
<keyword evidence="10" id="KW-0460">Magnesium</keyword>
<dbReference type="SUPFAM" id="SSF56672">
    <property type="entry name" value="DNA/RNA polymerases"/>
    <property type="match status" value="1"/>
</dbReference>
<dbReference type="PANTHER" id="PTHR37984">
    <property type="entry name" value="PROTEIN CBG26694"/>
    <property type="match status" value="1"/>
</dbReference>
<keyword evidence="12" id="KW-0695">RNA-directed DNA polymerase</keyword>
<dbReference type="CDD" id="cd00024">
    <property type="entry name" value="CD_CSD"/>
    <property type="match status" value="1"/>
</dbReference>
<dbReference type="PANTHER" id="PTHR37984:SF5">
    <property type="entry name" value="PROTEIN NYNRIN-LIKE"/>
    <property type="match status" value="1"/>
</dbReference>
<evidence type="ECO:0000256" key="8">
    <source>
        <dbReference type="ARBA" id="ARBA00022759"/>
    </source>
</evidence>
<feature type="domain" description="Integrase catalytic" evidence="19">
    <location>
        <begin position="847"/>
        <end position="1015"/>
    </location>
</feature>
<keyword evidence="5" id="KW-0540">Nuclease</keyword>
<dbReference type="SMART" id="SM00298">
    <property type="entry name" value="CHROMO"/>
    <property type="match status" value="1"/>
</dbReference>
<keyword evidence="8" id="KW-0255">Endonuclease</keyword>
<feature type="domain" description="Chromo" evidence="17">
    <location>
        <begin position="1149"/>
        <end position="1179"/>
    </location>
</feature>
<gene>
    <name evidence="20" type="ORF">PhCBS80983_g05887</name>
</gene>
<dbReference type="FunFam" id="3.30.420.10:FF:000032">
    <property type="entry name" value="Retrovirus-related Pol polyprotein from transposon 297-like Protein"/>
    <property type="match status" value="1"/>
</dbReference>
<dbReference type="Gene3D" id="3.30.420.10">
    <property type="entry name" value="Ribonuclease H-like superfamily/Ribonuclease H"/>
    <property type="match status" value="1"/>
</dbReference>
<evidence type="ECO:0000256" key="13">
    <source>
        <dbReference type="ARBA" id="ARBA00022932"/>
    </source>
</evidence>
<dbReference type="Pfam" id="PF17921">
    <property type="entry name" value="Integrase_H2C2"/>
    <property type="match status" value="1"/>
</dbReference>
<sequence>MLKPAQSALALPVSAMNKNRAKILSSCSEVAAAGRYLDPLSTSPRPVSRAATFASDNTVTLNLSTPTTSYEQPAFQVLKPCASFEYPATLIVNPAKAPITLKALIDSGAASCFMDKQFAKQHCIPLMPLDTPINLELVDGSSSTAGAVTHRTGPLGWWIQDHYEEIMFHVTTSPHAPVILELPWLKQHNADINWIQEDLKFRCSCQFPVYESKAPTPTRNPPVPQQTTSAPRISFVNAAAFHDAAKHQEFALLSITPTSQSSDETAGVDLPKEYQDFGDVFDEYLEENLAKEFIRPSRSSAAAPILFVKKKDGSLRLCVDYRGLNAITKKNRYPLPLIPALLDWVRGARCLTKIDLHGAYNLVRMRAGDEWKTAFRCRYGLFKYSVMPFGLCNAPGVFQHLVNDIFRDILDVYVVIYLNNILIFSRNPEDHMKHVREVLRRLREHKLYAKLEKCEFNVKSVEFLGFIISQDGIAMDPKKIDAITSWEQPSTVKGVQRFLGFANFYRRFIKDYSKIASPLTALTKKDSTCQWTPATESAFQRLKSAFTTAPILVHADPQKPFIVETDASDFALGAVLSQPDHENNLHPVAFHSRKFTKEEINYKIHDKELLAIVDSFEEWRHYLVGAEHQVTVYSDHKNLQYFMSTRKLNRRQARWSLFFADFDFVITYKPGSLQGHADALSRRTELELQEGEEACHSQETQILIPERLKLLATLPTPTDDAFLQEIKYATASDNFAQNIISQLNNNHASETSKEHTKRFKVHDGILLYDSIVYVPTRDLRLRALEDTHDNQLSGHFGVSKTLELTSRNYWWPQQWKLVKEYVKACDTCAQAKSLRHQPYGLLEPLPVATQPWASISMDFITDLPVVKGKDAILVVVDRFSKMSHFLACDKTMDAQQTAELVYKEILRLHGLPDEIISDRGPQFASRFWKHLFEFLGVKRTLYSAFHPQTDGQTERVNQVLEQYLRCYIDHNQENWLDLLPSAEFAYNNTTQASTKTSPFYANYGYHPRFSFLSSSSANSVNPSAEQRAEQLREAHEDLALELSIAQEQMKEQADKHRNPAPGFNVGDEVWLSRRNLKTNRPSNKLDAKRIGPFKILQKINNVAYRLKLPPQYKIHDVFHVSLLEPRHQLAGRHQPTPEPPTEVEGQEEWIVEEILDSKTVGRQLKYYVKWKDYPSCENTQNTPKRLLEVDVKGGGDVMDTVHSKLSVTCGTSWNLPELSGTFMEPSGTPWNVMEHYGMLWNVPEGSGIHDVMIQTSLVYDNKATKLATEHLNWTDSKSKTTSAFTFWRTSPELRLFRKIVMDPSYIGDREGKEINLFRGFQAKT</sequence>
<proteinExistence type="predicted"/>
<feature type="coiled-coil region" evidence="16">
    <location>
        <begin position="1021"/>
        <end position="1055"/>
    </location>
</feature>
<evidence type="ECO:0000256" key="15">
    <source>
        <dbReference type="ARBA" id="ARBA00023172"/>
    </source>
</evidence>
<dbReference type="PROSITE" id="PS50878">
    <property type="entry name" value="RT_POL"/>
    <property type="match status" value="1"/>
</dbReference>
<name>A0A507DS75_9FUNG</name>
<organism evidence="20 21">
    <name type="scientific">Powellomyces hirtus</name>
    <dbReference type="NCBI Taxonomy" id="109895"/>
    <lineage>
        <taxon>Eukaryota</taxon>
        <taxon>Fungi</taxon>
        <taxon>Fungi incertae sedis</taxon>
        <taxon>Chytridiomycota</taxon>
        <taxon>Chytridiomycota incertae sedis</taxon>
        <taxon>Chytridiomycetes</taxon>
        <taxon>Spizellomycetales</taxon>
        <taxon>Powellomycetaceae</taxon>
        <taxon>Powellomyces</taxon>
    </lineage>
</organism>
<dbReference type="GO" id="GO:0006310">
    <property type="term" value="P:DNA recombination"/>
    <property type="evidence" value="ECO:0007669"/>
    <property type="project" value="UniProtKB-KW"/>
</dbReference>
<evidence type="ECO:0000256" key="9">
    <source>
        <dbReference type="ARBA" id="ARBA00022801"/>
    </source>
</evidence>
<dbReference type="GO" id="GO:0006508">
    <property type="term" value="P:proteolysis"/>
    <property type="evidence" value="ECO:0007669"/>
    <property type="project" value="UniProtKB-KW"/>
</dbReference>
<dbReference type="Gene3D" id="1.10.340.70">
    <property type="match status" value="1"/>
</dbReference>
<dbReference type="Pfam" id="PF24626">
    <property type="entry name" value="SH3_Tf2-1"/>
    <property type="match status" value="1"/>
</dbReference>
<dbReference type="PROSITE" id="PS50013">
    <property type="entry name" value="CHROMO_2"/>
    <property type="match status" value="1"/>
</dbReference>
<dbReference type="Pfam" id="PF00665">
    <property type="entry name" value="rve"/>
    <property type="match status" value="1"/>
</dbReference>
<dbReference type="Gene3D" id="2.40.70.10">
    <property type="entry name" value="Acid Proteases"/>
    <property type="match status" value="1"/>
</dbReference>
<dbReference type="GO" id="GO:0003964">
    <property type="term" value="F:RNA-directed DNA polymerase activity"/>
    <property type="evidence" value="ECO:0007669"/>
    <property type="project" value="UniProtKB-KW"/>
</dbReference>
<dbReference type="InterPro" id="IPR001584">
    <property type="entry name" value="Integrase_cat-core"/>
</dbReference>
<keyword evidence="2" id="KW-0645">Protease</keyword>
<keyword evidence="13" id="KW-0239">DNA-directed DNA polymerase</keyword>
<keyword evidence="4" id="KW-0548">Nucleotidyltransferase</keyword>
<dbReference type="InterPro" id="IPR056924">
    <property type="entry name" value="SH3_Tf2-1"/>
</dbReference>
<evidence type="ECO:0000256" key="11">
    <source>
        <dbReference type="ARBA" id="ARBA00022908"/>
    </source>
</evidence>
<dbReference type="GO" id="GO:0003677">
    <property type="term" value="F:DNA binding"/>
    <property type="evidence" value="ECO:0007669"/>
    <property type="project" value="UniProtKB-KW"/>
</dbReference>
<dbReference type="InterPro" id="IPR041588">
    <property type="entry name" value="Integrase_H2C2"/>
</dbReference>
<dbReference type="Gene3D" id="3.10.10.10">
    <property type="entry name" value="HIV Type 1 Reverse Transcriptase, subunit A, domain 1"/>
    <property type="match status" value="1"/>
</dbReference>
<dbReference type="InterPro" id="IPR000477">
    <property type="entry name" value="RT_dom"/>
</dbReference>
<dbReference type="GO" id="GO:0015074">
    <property type="term" value="P:DNA integration"/>
    <property type="evidence" value="ECO:0007669"/>
    <property type="project" value="UniProtKB-KW"/>
</dbReference>
<keyword evidence="9" id="KW-0378">Hydrolase</keyword>
<keyword evidence="6" id="KW-0479">Metal-binding</keyword>
<dbReference type="InterPro" id="IPR016197">
    <property type="entry name" value="Chromo-like_dom_sf"/>
</dbReference>
<evidence type="ECO:0000256" key="4">
    <source>
        <dbReference type="ARBA" id="ARBA00022695"/>
    </source>
</evidence>
<dbReference type="GO" id="GO:0005634">
    <property type="term" value="C:nucleus"/>
    <property type="evidence" value="ECO:0007669"/>
    <property type="project" value="UniProtKB-ARBA"/>
</dbReference>
<evidence type="ECO:0000256" key="12">
    <source>
        <dbReference type="ARBA" id="ARBA00022918"/>
    </source>
</evidence>
<dbReference type="InterPro" id="IPR023780">
    <property type="entry name" value="Chromo_domain"/>
</dbReference>
<dbReference type="Proteomes" id="UP000318582">
    <property type="component" value="Unassembled WGS sequence"/>
</dbReference>
<dbReference type="GO" id="GO:0003887">
    <property type="term" value="F:DNA-directed DNA polymerase activity"/>
    <property type="evidence" value="ECO:0007669"/>
    <property type="project" value="UniProtKB-KW"/>
</dbReference>
<evidence type="ECO:0000256" key="3">
    <source>
        <dbReference type="ARBA" id="ARBA00022679"/>
    </source>
</evidence>
<keyword evidence="16" id="KW-0175">Coiled coil</keyword>
<evidence type="ECO:0000256" key="7">
    <source>
        <dbReference type="ARBA" id="ARBA00022750"/>
    </source>
</evidence>
<dbReference type="GO" id="GO:0046872">
    <property type="term" value="F:metal ion binding"/>
    <property type="evidence" value="ECO:0007669"/>
    <property type="project" value="UniProtKB-KW"/>
</dbReference>
<protein>
    <recommendedName>
        <fullName evidence="1">RNA-directed DNA polymerase</fullName>
        <ecNumber evidence="1">2.7.7.49</ecNumber>
    </recommendedName>
</protein>
<dbReference type="SUPFAM" id="SSF54160">
    <property type="entry name" value="Chromo domain-like"/>
    <property type="match status" value="1"/>
</dbReference>
<feature type="domain" description="Reverse transcriptase" evidence="18">
    <location>
        <begin position="289"/>
        <end position="468"/>
    </location>
</feature>
<dbReference type="InterPro" id="IPR043128">
    <property type="entry name" value="Rev_trsase/Diguanyl_cyclase"/>
</dbReference>
<dbReference type="InterPro" id="IPR000953">
    <property type="entry name" value="Chromo/chromo_shadow_dom"/>
</dbReference>
<evidence type="ECO:0000256" key="14">
    <source>
        <dbReference type="ARBA" id="ARBA00023125"/>
    </source>
</evidence>
<dbReference type="CDD" id="cd09274">
    <property type="entry name" value="RNase_HI_RT_Ty3"/>
    <property type="match status" value="1"/>
</dbReference>
<dbReference type="Gene3D" id="2.40.50.40">
    <property type="match status" value="1"/>
</dbReference>
<evidence type="ECO:0000259" key="17">
    <source>
        <dbReference type="PROSITE" id="PS50013"/>
    </source>
</evidence>
<evidence type="ECO:0000259" key="19">
    <source>
        <dbReference type="PROSITE" id="PS50994"/>
    </source>
</evidence>